<protein>
    <submittedName>
        <fullName evidence="2">Membrane protein YeaQ/YmgE (Transglycosylase-associated protein family)</fullName>
    </submittedName>
</protein>
<sequence>MGDGMLSKEYIIVIVTATIVGTLARLFSLKADLRQYPSYPNGYLINLFVGFIAAAVGAVALPALLTKNFTAITFLTVAIQQFRDVRKAERDSLKDLENTEFTKRGDAYIDGIAKTFEARNYISLIVSFMTAITMLLVKTKMVTLEILIGAIVGFIVFYLIKRYSKGKSIGDIADVREGKIEVRDSELFVDDLYVTNLLGTENGQNLFQKEGIAVVIYPRERHFSIALDNFGQRQAILFDAARALGVKRYSFTRKEYAEGRIIITFVPIIHDVNKLIESVKNTPLLESVKKSHSVMQTNLVGKE</sequence>
<evidence type="ECO:0000256" key="1">
    <source>
        <dbReference type="SAM" id="Phobius"/>
    </source>
</evidence>
<dbReference type="EMBL" id="JAGGKT010000002">
    <property type="protein sequence ID" value="MBP1931115.1"/>
    <property type="molecule type" value="Genomic_DNA"/>
</dbReference>
<name>A0ABS4GLG4_9BACL</name>
<keyword evidence="3" id="KW-1185">Reference proteome</keyword>
<dbReference type="Proteomes" id="UP001519343">
    <property type="component" value="Unassembled WGS sequence"/>
</dbReference>
<feature type="transmembrane region" description="Helical" evidence="1">
    <location>
        <begin position="12"/>
        <end position="31"/>
    </location>
</feature>
<dbReference type="Pfam" id="PF14045">
    <property type="entry name" value="YIEGIA"/>
    <property type="match status" value="1"/>
</dbReference>
<feature type="transmembrane region" description="Helical" evidence="1">
    <location>
        <begin position="143"/>
        <end position="160"/>
    </location>
</feature>
<accession>A0ABS4GLG4</accession>
<reference evidence="2 3" key="1">
    <citation type="submission" date="2021-03" db="EMBL/GenBank/DDBJ databases">
        <title>Genomic Encyclopedia of Type Strains, Phase IV (KMG-IV): sequencing the most valuable type-strain genomes for metagenomic binning, comparative biology and taxonomic classification.</title>
        <authorList>
            <person name="Goeker M."/>
        </authorList>
    </citation>
    <scope>NUCLEOTIDE SEQUENCE [LARGE SCALE GENOMIC DNA]</scope>
    <source>
        <strain evidence="2 3">DSM 24738</strain>
    </source>
</reference>
<keyword evidence="1" id="KW-0812">Transmembrane</keyword>
<evidence type="ECO:0000313" key="3">
    <source>
        <dbReference type="Proteomes" id="UP001519343"/>
    </source>
</evidence>
<gene>
    <name evidence="2" type="ORF">J2Z37_001112</name>
</gene>
<organism evidence="2 3">
    <name type="scientific">Ammoniphilus resinae</name>
    <dbReference type="NCBI Taxonomy" id="861532"/>
    <lineage>
        <taxon>Bacteria</taxon>
        <taxon>Bacillati</taxon>
        <taxon>Bacillota</taxon>
        <taxon>Bacilli</taxon>
        <taxon>Bacillales</taxon>
        <taxon>Paenibacillaceae</taxon>
        <taxon>Aneurinibacillus group</taxon>
        <taxon>Ammoniphilus</taxon>
    </lineage>
</organism>
<comment type="caution">
    <text evidence="2">The sequence shown here is derived from an EMBL/GenBank/DDBJ whole genome shotgun (WGS) entry which is preliminary data.</text>
</comment>
<keyword evidence="1" id="KW-1133">Transmembrane helix</keyword>
<dbReference type="RefSeq" id="WP_209809206.1">
    <property type="nucleotide sequence ID" value="NZ_JAGGKT010000002.1"/>
</dbReference>
<dbReference type="InterPro" id="IPR025918">
    <property type="entry name" value="YIEGIA"/>
</dbReference>
<keyword evidence="1" id="KW-0472">Membrane</keyword>
<evidence type="ECO:0000313" key="2">
    <source>
        <dbReference type="EMBL" id="MBP1931115.1"/>
    </source>
</evidence>
<feature type="transmembrane region" description="Helical" evidence="1">
    <location>
        <begin position="43"/>
        <end position="65"/>
    </location>
</feature>
<proteinExistence type="predicted"/>